<proteinExistence type="inferred from homology"/>
<dbReference type="Pfam" id="PF03717">
    <property type="entry name" value="PBP_dimer"/>
    <property type="match status" value="1"/>
</dbReference>
<protein>
    <submittedName>
        <fullName evidence="6">Stage V sporulation protein D</fullName>
    </submittedName>
</protein>
<evidence type="ECO:0000256" key="2">
    <source>
        <dbReference type="ARBA" id="ARBA00007171"/>
    </source>
</evidence>
<evidence type="ECO:0000259" key="5">
    <source>
        <dbReference type="Pfam" id="PF03717"/>
    </source>
</evidence>
<sequence length="627" mass="69298">MSKKKRGVRYTRQKFPKKMQKKLVMLFGAIILAFVFLIGRITYINAANGEKYTKIVLEQQQYDSRVIPFKRGDILDRNGTKIATSERVYNVILDAKVMLASEDEKKKNKTISQTKKALEECFGITEEAVDKVIEENPDGRYNIMLKGATYAQAQAFEAMEENEDDKEEYAYISGVWLEEDYVRTYPYNTLASDVIGFTVSGNVGNGGLEASYNSILNGTDGREYGYLDSDSSLERTVKSAINGNTIVSTIDVTLQSIVEKHIKAFNDEHKGGEDENAQGSLNTAVIIANPNTGEILAEASYPNYDLNNPRDLSAYYTQEELDAMTDEEKLDAMNSLWKNFCVSDAFEPGSTMKPFTVAAGLETGKLTGNETYNCTGSLMIPGYPSPVKCHKLSGHGIQTIEDAIANSCNVALMQMAETIGVEDFVKYQSIFGFGETTGIDLPGEAEGLLFSAEDMKQIDLATSSFGQSFTVTATQMVAGFSSLINGGNYYEPHIVKQIQDENGNIIENKDPVLLKKTISEETSKTLREYMRKTMTEGTGKNAQVEGYDIGAKTGTAQKIPRTSGKHLLSYMGFAPVDNPEVLVYVIIDEPNVENQANSSYVTDLARNIMTEAFPYLNITKATESTEE</sequence>
<name>A0A6N2ULE4_9FIRM</name>
<comment type="subcellular location">
    <subcellularLocation>
        <location evidence="1">Membrane</location>
    </subcellularLocation>
</comment>
<dbReference type="InterPro" id="IPR005311">
    <property type="entry name" value="PBP_dimer"/>
</dbReference>
<evidence type="ECO:0000256" key="1">
    <source>
        <dbReference type="ARBA" id="ARBA00004370"/>
    </source>
</evidence>
<evidence type="ECO:0000256" key="3">
    <source>
        <dbReference type="ARBA" id="ARBA00023136"/>
    </source>
</evidence>
<dbReference type="Gene3D" id="3.40.710.10">
    <property type="entry name" value="DD-peptidase/beta-lactamase superfamily"/>
    <property type="match status" value="1"/>
</dbReference>
<dbReference type="InterPro" id="IPR001460">
    <property type="entry name" value="PCN-bd_Tpept"/>
</dbReference>
<dbReference type="PANTHER" id="PTHR30627">
    <property type="entry name" value="PEPTIDOGLYCAN D,D-TRANSPEPTIDASE"/>
    <property type="match status" value="1"/>
</dbReference>
<organism evidence="6">
    <name type="scientific">[Clostridium] nexile</name>
    <dbReference type="NCBI Taxonomy" id="29361"/>
    <lineage>
        <taxon>Bacteria</taxon>
        <taxon>Bacillati</taxon>
        <taxon>Bacillota</taxon>
        <taxon>Clostridia</taxon>
        <taxon>Lachnospirales</taxon>
        <taxon>Lachnospiraceae</taxon>
        <taxon>Tyzzerella</taxon>
    </lineage>
</organism>
<feature type="domain" description="Penicillin-binding protein dimerisation" evidence="5">
    <location>
        <begin position="68"/>
        <end position="232"/>
    </location>
</feature>
<gene>
    <name evidence="6" type="primary">spoVD_2</name>
    <name evidence="6" type="ORF">CNLFYP112_02116</name>
</gene>
<evidence type="ECO:0000259" key="4">
    <source>
        <dbReference type="Pfam" id="PF00905"/>
    </source>
</evidence>
<reference evidence="6" key="1">
    <citation type="submission" date="2019-11" db="EMBL/GenBank/DDBJ databases">
        <authorList>
            <person name="Feng L."/>
        </authorList>
    </citation>
    <scope>NUCLEOTIDE SEQUENCE</scope>
    <source>
        <strain evidence="6">CnexileLFYP112</strain>
    </source>
</reference>
<comment type="similarity">
    <text evidence="2">Belongs to the transpeptidase family.</text>
</comment>
<evidence type="ECO:0000313" key="6">
    <source>
        <dbReference type="EMBL" id="VYT17783.1"/>
    </source>
</evidence>
<dbReference type="EMBL" id="CACRTG010000021">
    <property type="protein sequence ID" value="VYT17783.1"/>
    <property type="molecule type" value="Genomic_DNA"/>
</dbReference>
<dbReference type="InterPro" id="IPR036138">
    <property type="entry name" value="PBP_dimer_sf"/>
</dbReference>
<dbReference type="AlphaFoldDB" id="A0A6N2ULE4"/>
<dbReference type="InterPro" id="IPR012338">
    <property type="entry name" value="Beta-lactam/transpept-like"/>
</dbReference>
<dbReference type="Gene3D" id="3.90.1310.10">
    <property type="entry name" value="Penicillin-binding protein 2a (Domain 2)"/>
    <property type="match status" value="1"/>
</dbReference>
<dbReference type="GO" id="GO:0071555">
    <property type="term" value="P:cell wall organization"/>
    <property type="evidence" value="ECO:0007669"/>
    <property type="project" value="TreeGrafter"/>
</dbReference>
<dbReference type="GO" id="GO:0008658">
    <property type="term" value="F:penicillin binding"/>
    <property type="evidence" value="ECO:0007669"/>
    <property type="project" value="InterPro"/>
</dbReference>
<dbReference type="InterPro" id="IPR050515">
    <property type="entry name" value="Beta-lactam/transpept"/>
</dbReference>
<keyword evidence="3" id="KW-0472">Membrane</keyword>
<dbReference type="Pfam" id="PF00905">
    <property type="entry name" value="Transpeptidase"/>
    <property type="match status" value="1"/>
</dbReference>
<accession>A0A6N2ULE4</accession>
<dbReference type="SUPFAM" id="SSF56601">
    <property type="entry name" value="beta-lactamase/transpeptidase-like"/>
    <property type="match status" value="1"/>
</dbReference>
<dbReference type="SUPFAM" id="SSF56519">
    <property type="entry name" value="Penicillin binding protein dimerisation domain"/>
    <property type="match status" value="1"/>
</dbReference>
<dbReference type="GO" id="GO:0005886">
    <property type="term" value="C:plasma membrane"/>
    <property type="evidence" value="ECO:0007669"/>
    <property type="project" value="TreeGrafter"/>
</dbReference>
<dbReference type="PANTHER" id="PTHR30627:SF1">
    <property type="entry name" value="PEPTIDOGLYCAN D,D-TRANSPEPTIDASE FTSI"/>
    <property type="match status" value="1"/>
</dbReference>
<feature type="domain" description="Penicillin-binding protein transpeptidase" evidence="4">
    <location>
        <begin position="284"/>
        <end position="609"/>
    </location>
</feature>